<evidence type="ECO:0000313" key="3">
    <source>
        <dbReference type="Proteomes" id="UP000815677"/>
    </source>
</evidence>
<dbReference type="EMBL" id="DF841026">
    <property type="protein sequence ID" value="GAT45251.1"/>
    <property type="molecule type" value="Genomic_DNA"/>
</dbReference>
<protein>
    <recommendedName>
        <fullName evidence="4">Acetolactate synthase small subunit C-terminal domain-containing protein</fullName>
    </recommendedName>
</protein>
<reference evidence="2" key="1">
    <citation type="submission" date="2014-09" db="EMBL/GenBank/DDBJ databases">
        <title>Genome sequence of the luminous mushroom Mycena chlorophos for searching fungal bioluminescence genes.</title>
        <authorList>
            <person name="Tanaka Y."/>
            <person name="Kasuga D."/>
            <person name="Oba Y."/>
            <person name="Hase S."/>
            <person name="Sato K."/>
            <person name="Oba Y."/>
            <person name="Sakakibara Y."/>
        </authorList>
    </citation>
    <scope>NUCLEOTIDE SEQUENCE</scope>
</reference>
<sequence length="190" mass="20882">MTRQMRRRGPRHTGSRLGPGLVVPPAQTYAPSAALAANGLQPLNVPVPNQSLGVNIAQAWGNVPLAPNGPQPNMHNTFLPPLNFVQPLQLNLDVRGMTGTAHLRSLHVLRIVVPEEEDALPFIEAISERAKAVNVMEITPVTKIVMEVAESGMVGQDFELLEKLRVFKKTGVEVVYERLKEMVGMWTELL</sequence>
<evidence type="ECO:0008006" key="4">
    <source>
        <dbReference type="Google" id="ProtNLM"/>
    </source>
</evidence>
<dbReference type="Proteomes" id="UP000815677">
    <property type="component" value="Unassembled WGS sequence"/>
</dbReference>
<name>A0ABQ0L5V3_MYCCL</name>
<accession>A0ABQ0L5V3</accession>
<proteinExistence type="predicted"/>
<feature type="compositionally biased region" description="Basic residues" evidence="1">
    <location>
        <begin position="1"/>
        <end position="14"/>
    </location>
</feature>
<feature type="region of interest" description="Disordered" evidence="1">
    <location>
        <begin position="1"/>
        <end position="21"/>
    </location>
</feature>
<organism evidence="2 3">
    <name type="scientific">Mycena chlorophos</name>
    <name type="common">Agaric fungus</name>
    <name type="synonym">Agaricus chlorophos</name>
    <dbReference type="NCBI Taxonomy" id="658473"/>
    <lineage>
        <taxon>Eukaryota</taxon>
        <taxon>Fungi</taxon>
        <taxon>Dikarya</taxon>
        <taxon>Basidiomycota</taxon>
        <taxon>Agaricomycotina</taxon>
        <taxon>Agaricomycetes</taxon>
        <taxon>Agaricomycetidae</taxon>
        <taxon>Agaricales</taxon>
        <taxon>Marasmiineae</taxon>
        <taxon>Mycenaceae</taxon>
        <taxon>Mycena</taxon>
    </lineage>
</organism>
<keyword evidence="3" id="KW-1185">Reference proteome</keyword>
<evidence type="ECO:0000313" key="2">
    <source>
        <dbReference type="EMBL" id="GAT45251.1"/>
    </source>
</evidence>
<gene>
    <name evidence="2" type="ORF">MCHLO_02838</name>
</gene>
<evidence type="ECO:0000256" key="1">
    <source>
        <dbReference type="SAM" id="MobiDB-lite"/>
    </source>
</evidence>